<dbReference type="Pfam" id="PF03938">
    <property type="entry name" value="OmpH"/>
    <property type="match status" value="1"/>
</dbReference>
<name>A0A929RV68_9BACT</name>
<reference evidence="3" key="1">
    <citation type="submission" date="2020-04" db="EMBL/GenBank/DDBJ databases">
        <title>Deep metagenomics examines the oral microbiome during advanced dental caries in children, revealing novel taxa and co-occurrences with host molecules.</title>
        <authorList>
            <person name="Baker J.L."/>
            <person name="Morton J.T."/>
            <person name="Dinis M."/>
            <person name="Alvarez R."/>
            <person name="Tran N.C."/>
            <person name="Knight R."/>
            <person name="Edlund A."/>
        </authorList>
    </citation>
    <scope>NUCLEOTIDE SEQUENCE</scope>
    <source>
        <strain evidence="3">JCVI_34_bin.1</strain>
    </source>
</reference>
<dbReference type="AlphaFoldDB" id="A0A929RV68"/>
<proteinExistence type="inferred from homology"/>
<comment type="caution">
    <text evidence="3">The sequence shown here is derived from an EMBL/GenBank/DDBJ whole genome shotgun (WGS) entry which is preliminary data.</text>
</comment>
<dbReference type="GO" id="GO:0005829">
    <property type="term" value="C:cytosol"/>
    <property type="evidence" value="ECO:0007669"/>
    <property type="project" value="TreeGrafter"/>
</dbReference>
<keyword evidence="2" id="KW-0732">Signal</keyword>
<accession>A0A929RV68</accession>
<dbReference type="EMBL" id="JABZGR010000003">
    <property type="protein sequence ID" value="MBF0969825.1"/>
    <property type="molecule type" value="Genomic_DNA"/>
</dbReference>
<evidence type="ECO:0000313" key="3">
    <source>
        <dbReference type="EMBL" id="MBF0969825.1"/>
    </source>
</evidence>
<dbReference type="SUPFAM" id="SSF111384">
    <property type="entry name" value="OmpH-like"/>
    <property type="match status" value="1"/>
</dbReference>
<evidence type="ECO:0000256" key="2">
    <source>
        <dbReference type="ARBA" id="ARBA00022729"/>
    </source>
</evidence>
<gene>
    <name evidence="3" type="ORF">HXK21_02105</name>
</gene>
<evidence type="ECO:0000313" key="4">
    <source>
        <dbReference type="Proteomes" id="UP000704068"/>
    </source>
</evidence>
<dbReference type="InterPro" id="IPR005632">
    <property type="entry name" value="Chaperone_Skp"/>
</dbReference>
<dbReference type="SMART" id="SM00935">
    <property type="entry name" value="OmpH"/>
    <property type="match status" value="1"/>
</dbReference>
<dbReference type="Proteomes" id="UP000704068">
    <property type="component" value="Unassembled WGS sequence"/>
</dbReference>
<dbReference type="PANTHER" id="PTHR35089">
    <property type="entry name" value="CHAPERONE PROTEIN SKP"/>
    <property type="match status" value="1"/>
</dbReference>
<dbReference type="PANTHER" id="PTHR35089:SF1">
    <property type="entry name" value="CHAPERONE PROTEIN SKP"/>
    <property type="match status" value="1"/>
</dbReference>
<organism evidence="3 4">
    <name type="scientific">Alloprevotella tannerae</name>
    <dbReference type="NCBI Taxonomy" id="76122"/>
    <lineage>
        <taxon>Bacteria</taxon>
        <taxon>Pseudomonadati</taxon>
        <taxon>Bacteroidota</taxon>
        <taxon>Bacteroidia</taxon>
        <taxon>Bacteroidales</taxon>
        <taxon>Prevotellaceae</taxon>
        <taxon>Alloprevotella</taxon>
    </lineage>
</organism>
<dbReference type="RefSeq" id="WP_303762982.1">
    <property type="nucleotide sequence ID" value="NZ_CAUVPV010000007.1"/>
</dbReference>
<protein>
    <submittedName>
        <fullName evidence="3">OmpH family outer membrane protein</fullName>
    </submittedName>
</protein>
<dbReference type="GO" id="GO:0051082">
    <property type="term" value="F:unfolded protein binding"/>
    <property type="evidence" value="ECO:0007669"/>
    <property type="project" value="InterPro"/>
</dbReference>
<dbReference type="GO" id="GO:0050821">
    <property type="term" value="P:protein stabilization"/>
    <property type="evidence" value="ECO:0007669"/>
    <property type="project" value="TreeGrafter"/>
</dbReference>
<evidence type="ECO:0000256" key="1">
    <source>
        <dbReference type="ARBA" id="ARBA00009091"/>
    </source>
</evidence>
<comment type="similarity">
    <text evidence="1">Belongs to the Skp family.</text>
</comment>
<dbReference type="Gene3D" id="3.30.910.20">
    <property type="entry name" value="Skp domain"/>
    <property type="match status" value="1"/>
</dbReference>
<dbReference type="InterPro" id="IPR024930">
    <property type="entry name" value="Skp_dom_sf"/>
</dbReference>
<sequence length="170" mass="20008">MKRTILIVLLTLLYVGTSRAQSGIRYGYIHYNALLRELPEYAEAEAQYKALRQKYAAETEYNEMSFKRLFAEYLQGQKEFTQNILLKRQRDLQEEMEKSLAFRQAADSLLAKAQADLRAPAYRRLNSVLQAVGNERGYELIINLDERNFPFFNPRYAEDATPYVRERLKH</sequence>